<evidence type="ECO:0000313" key="3">
    <source>
        <dbReference type="Proteomes" id="UP000194464"/>
    </source>
</evidence>
<feature type="transmembrane region" description="Helical" evidence="1">
    <location>
        <begin position="12"/>
        <end position="34"/>
    </location>
</feature>
<gene>
    <name evidence="2" type="ORF">SAMN06295909_3472</name>
</gene>
<keyword evidence="3" id="KW-1185">Reference proteome</keyword>
<feature type="transmembrane region" description="Helical" evidence="1">
    <location>
        <begin position="83"/>
        <end position="102"/>
    </location>
</feature>
<protein>
    <submittedName>
        <fullName evidence="2">Uncharacterized protein</fullName>
    </submittedName>
</protein>
<accession>A0ABY1RH40</accession>
<proteinExistence type="predicted"/>
<sequence length="138" mass="14635">MTIGKKTVPTPIAVSFWLWVVVAVLLVITGIITATSPAEQTAAANLKLPVPTEVMTISSGIGSIIGAALHVLFAWFMVQGRNWARVVLTIFGVLSVLGSIATIFTGNILAIIVVIVTIVAVVEMYLPAARAHFSRPVR</sequence>
<name>A0ABY1RH40_9MICO</name>
<keyword evidence="1" id="KW-0472">Membrane</keyword>
<reference evidence="2 3" key="1">
    <citation type="submission" date="2017-04" db="EMBL/GenBank/DDBJ databases">
        <authorList>
            <person name="Varghese N."/>
            <person name="Submissions S."/>
        </authorList>
    </citation>
    <scope>NUCLEOTIDE SEQUENCE [LARGE SCALE GENOMIC DNA]</scope>
    <source>
        <strain evidence="2 3">VKM Ac-1784</strain>
    </source>
</reference>
<organism evidence="2 3">
    <name type="scientific">Plantibacter elymi</name>
    <name type="common">nom. nud.</name>
    <dbReference type="NCBI Taxonomy" id="199708"/>
    <lineage>
        <taxon>Bacteria</taxon>
        <taxon>Bacillati</taxon>
        <taxon>Actinomycetota</taxon>
        <taxon>Actinomycetes</taxon>
        <taxon>Micrococcales</taxon>
        <taxon>Microbacteriaceae</taxon>
        <taxon>Plantibacter</taxon>
    </lineage>
</organism>
<evidence type="ECO:0000313" key="2">
    <source>
        <dbReference type="EMBL" id="SMQ73882.1"/>
    </source>
</evidence>
<keyword evidence="1" id="KW-1133">Transmembrane helix</keyword>
<dbReference type="EMBL" id="FXWJ01000005">
    <property type="protein sequence ID" value="SMQ73882.1"/>
    <property type="molecule type" value="Genomic_DNA"/>
</dbReference>
<dbReference type="Proteomes" id="UP000194464">
    <property type="component" value="Unassembled WGS sequence"/>
</dbReference>
<feature type="transmembrane region" description="Helical" evidence="1">
    <location>
        <begin position="108"/>
        <end position="128"/>
    </location>
</feature>
<feature type="transmembrane region" description="Helical" evidence="1">
    <location>
        <begin position="54"/>
        <end position="76"/>
    </location>
</feature>
<evidence type="ECO:0000256" key="1">
    <source>
        <dbReference type="SAM" id="Phobius"/>
    </source>
</evidence>
<comment type="caution">
    <text evidence="2">The sequence shown here is derived from an EMBL/GenBank/DDBJ whole genome shotgun (WGS) entry which is preliminary data.</text>
</comment>
<keyword evidence="1" id="KW-0812">Transmembrane</keyword>